<feature type="transmembrane region" description="Helical" evidence="1">
    <location>
        <begin position="139"/>
        <end position="160"/>
    </location>
</feature>
<name>A0A9D1PKY8_9BACI</name>
<reference evidence="2" key="2">
    <citation type="submission" date="2021-04" db="EMBL/GenBank/DDBJ databases">
        <authorList>
            <person name="Gilroy R."/>
        </authorList>
    </citation>
    <scope>NUCLEOTIDE SEQUENCE</scope>
    <source>
        <strain evidence="2">CHK169-2315</strain>
    </source>
</reference>
<dbReference type="Proteomes" id="UP000823937">
    <property type="component" value="Unassembled WGS sequence"/>
</dbReference>
<keyword evidence="1" id="KW-1133">Transmembrane helix</keyword>
<evidence type="ECO:0008006" key="4">
    <source>
        <dbReference type="Google" id="ProtNLM"/>
    </source>
</evidence>
<keyword evidence="1" id="KW-0812">Transmembrane</keyword>
<feature type="transmembrane region" description="Helical" evidence="1">
    <location>
        <begin position="77"/>
        <end position="100"/>
    </location>
</feature>
<feature type="transmembrane region" description="Helical" evidence="1">
    <location>
        <begin position="258"/>
        <end position="285"/>
    </location>
</feature>
<dbReference type="InterPro" id="IPR038728">
    <property type="entry name" value="YkvI-like"/>
</dbReference>
<feature type="transmembrane region" description="Helical" evidence="1">
    <location>
        <begin position="33"/>
        <end position="56"/>
    </location>
</feature>
<organism evidence="2 3">
    <name type="scientific">Candidatus Pseudogracilibacillus intestinigallinarum</name>
    <dbReference type="NCBI Taxonomy" id="2838742"/>
    <lineage>
        <taxon>Bacteria</taxon>
        <taxon>Bacillati</taxon>
        <taxon>Bacillota</taxon>
        <taxon>Bacilli</taxon>
        <taxon>Bacillales</taxon>
        <taxon>Bacillaceae</taxon>
        <taxon>Pseudogracilibacillus</taxon>
    </lineage>
</organism>
<dbReference type="AlphaFoldDB" id="A0A9D1PKY8"/>
<feature type="transmembrane region" description="Helical" evidence="1">
    <location>
        <begin position="297"/>
        <end position="317"/>
    </location>
</feature>
<protein>
    <recommendedName>
        <fullName evidence="4">Membrane protein YkvI</fullName>
    </recommendedName>
</protein>
<gene>
    <name evidence="2" type="ORF">H9895_02215</name>
</gene>
<evidence type="ECO:0000256" key="1">
    <source>
        <dbReference type="SAM" id="Phobius"/>
    </source>
</evidence>
<dbReference type="PANTHER" id="PTHR37814">
    <property type="entry name" value="CONSERVED MEMBRANE PROTEIN"/>
    <property type="match status" value="1"/>
</dbReference>
<evidence type="ECO:0000313" key="2">
    <source>
        <dbReference type="EMBL" id="HIV73877.1"/>
    </source>
</evidence>
<feature type="transmembrane region" description="Helical" evidence="1">
    <location>
        <begin position="216"/>
        <end position="238"/>
    </location>
</feature>
<sequence length="352" mass="37410">MKKSIEIGSAFVGLIVGAGFASGQEVMQYFTSFGMWGIAGGLLAMALFMFMGYSIAQIGSDLQSVSHKSVIYHIGGKYVGLILDVLITFFMFGVATVMFAGASSTFEQAFGLNGVIGTIVMIILTIGTLLLNTQKIIRIIAAVTPYLIAIIFVILIYSIFTMDITISEADTLAKAQPSAAPNWVVGAFLYVSYNLAAGVALLIVMSGATKDRNVAGMGGIIGGFISGVLIILIHFGMFVKVDAIQGLDMPTLEIANQVHPFVGVLLAIALLGMMYNTAVGMLYTFTVRFIEPSSKSFKVAVTIVGLLGFVASFVGFTTLVGKVYATMGYIGFALMIAIVLTWIKGRKSQHVS</sequence>
<feature type="transmembrane region" description="Helical" evidence="1">
    <location>
        <begin position="180"/>
        <end position="204"/>
    </location>
</feature>
<proteinExistence type="predicted"/>
<feature type="transmembrane region" description="Helical" evidence="1">
    <location>
        <begin position="112"/>
        <end position="132"/>
    </location>
</feature>
<evidence type="ECO:0000313" key="3">
    <source>
        <dbReference type="Proteomes" id="UP000823937"/>
    </source>
</evidence>
<feature type="transmembrane region" description="Helical" evidence="1">
    <location>
        <begin position="323"/>
        <end position="343"/>
    </location>
</feature>
<accession>A0A9D1PKY8</accession>
<reference evidence="2" key="1">
    <citation type="journal article" date="2021" name="PeerJ">
        <title>Extensive microbial diversity within the chicken gut microbiome revealed by metagenomics and culture.</title>
        <authorList>
            <person name="Gilroy R."/>
            <person name="Ravi A."/>
            <person name="Getino M."/>
            <person name="Pursley I."/>
            <person name="Horton D.L."/>
            <person name="Alikhan N.F."/>
            <person name="Baker D."/>
            <person name="Gharbi K."/>
            <person name="Hall N."/>
            <person name="Watson M."/>
            <person name="Adriaenssens E.M."/>
            <person name="Foster-Nyarko E."/>
            <person name="Jarju S."/>
            <person name="Secka A."/>
            <person name="Antonio M."/>
            <person name="Oren A."/>
            <person name="Chaudhuri R.R."/>
            <person name="La Ragione R."/>
            <person name="Hildebrand F."/>
            <person name="Pallen M.J."/>
        </authorList>
    </citation>
    <scope>NUCLEOTIDE SEQUENCE</scope>
    <source>
        <strain evidence="2">CHK169-2315</strain>
    </source>
</reference>
<dbReference type="EMBL" id="DXHX01000028">
    <property type="protein sequence ID" value="HIV73877.1"/>
    <property type="molecule type" value="Genomic_DNA"/>
</dbReference>
<dbReference type="PANTHER" id="PTHR37814:SF1">
    <property type="entry name" value="MEMBRANE PROTEIN"/>
    <property type="match status" value="1"/>
</dbReference>
<comment type="caution">
    <text evidence="2">The sequence shown here is derived from an EMBL/GenBank/DDBJ whole genome shotgun (WGS) entry which is preliminary data.</text>
</comment>
<keyword evidence="1" id="KW-0472">Membrane</keyword>